<name>A0A4D7C9I4_9SPHN</name>
<accession>A0A4D7C9I4</accession>
<protein>
    <submittedName>
        <fullName evidence="1">Uncharacterized protein</fullName>
    </submittedName>
</protein>
<evidence type="ECO:0000313" key="2">
    <source>
        <dbReference type="Proteomes" id="UP000298714"/>
    </source>
</evidence>
<gene>
    <name evidence="1" type="ORF">E6W36_08715</name>
</gene>
<proteinExistence type="predicted"/>
<sequence>MLTDSGLLKFTKRAPLKAVKRWGYEVGWPDQRWLWKPALRPFRRVALYYDDDQGRPQHFDISLNHFRAEDTYAFIQAIARARPDLDWPKDFPANHQDNASVKRLTMAAVSCGGASCTARG</sequence>
<dbReference type="EMBL" id="CP039704">
    <property type="protein sequence ID" value="QCI79593.1"/>
    <property type="molecule type" value="Genomic_DNA"/>
</dbReference>
<dbReference type="Proteomes" id="UP000298714">
    <property type="component" value="Chromosome"/>
</dbReference>
<dbReference type="KEGG" id="hgn:E6W36_08715"/>
<evidence type="ECO:0000313" key="1">
    <source>
        <dbReference type="EMBL" id="QCI79593.1"/>
    </source>
</evidence>
<reference evidence="2" key="1">
    <citation type="submission" date="2019-04" db="EMBL/GenBank/DDBJ databases">
        <title>Complete genome sequence of Sphingomonas sp. W1-2-3.</title>
        <authorList>
            <person name="Im W.T."/>
        </authorList>
    </citation>
    <scope>NUCLEOTIDE SEQUENCE [LARGE SCALE GENOMIC DNA]</scope>
    <source>
        <strain evidence="2">W1-2-3</strain>
    </source>
</reference>
<dbReference type="AlphaFoldDB" id="A0A4D7C9I4"/>
<keyword evidence="2" id="KW-1185">Reference proteome</keyword>
<dbReference type="RefSeq" id="WP_222872398.1">
    <property type="nucleotide sequence ID" value="NZ_CP039704.1"/>
</dbReference>
<organism evidence="1 2">
    <name type="scientific">Hankyongella ginsenosidimutans</name>
    <dbReference type="NCBI Taxonomy" id="1763828"/>
    <lineage>
        <taxon>Bacteria</taxon>
        <taxon>Pseudomonadati</taxon>
        <taxon>Pseudomonadota</taxon>
        <taxon>Alphaproteobacteria</taxon>
        <taxon>Sphingomonadales</taxon>
        <taxon>Sphingomonadaceae</taxon>
        <taxon>Hankyongella</taxon>
    </lineage>
</organism>